<feature type="chain" id="PRO_5047083936" evidence="2">
    <location>
        <begin position="21"/>
        <end position="71"/>
    </location>
</feature>
<dbReference type="Proteomes" id="UP001162734">
    <property type="component" value="Chromosome"/>
</dbReference>
<dbReference type="EMBL" id="AP025592">
    <property type="protein sequence ID" value="BDG10073.1"/>
    <property type="molecule type" value="Genomic_DNA"/>
</dbReference>
<evidence type="ECO:0000313" key="4">
    <source>
        <dbReference type="Proteomes" id="UP001162734"/>
    </source>
</evidence>
<gene>
    <name evidence="3" type="ORF">AMPC_31860</name>
</gene>
<keyword evidence="2" id="KW-0732">Signal</keyword>
<feature type="signal peptide" evidence="2">
    <location>
        <begin position="1"/>
        <end position="20"/>
    </location>
</feature>
<protein>
    <submittedName>
        <fullName evidence="3">Uncharacterized protein</fullName>
    </submittedName>
</protein>
<accession>A0ABN6NA09</accession>
<name>A0ABN6NA09_9BACT</name>
<dbReference type="RefSeq" id="WP_248342467.1">
    <property type="nucleotide sequence ID" value="NZ_AP025592.1"/>
</dbReference>
<feature type="region of interest" description="Disordered" evidence="1">
    <location>
        <begin position="32"/>
        <end position="71"/>
    </location>
</feature>
<evidence type="ECO:0000256" key="1">
    <source>
        <dbReference type="SAM" id="MobiDB-lite"/>
    </source>
</evidence>
<reference evidence="4" key="1">
    <citation type="journal article" date="2022" name="Int. J. Syst. Evol. Microbiol.">
        <title>Anaeromyxobacter oryzae sp. nov., Anaeromyxobacter diazotrophicus sp. nov. and Anaeromyxobacter paludicola sp. nov., isolated from paddy soils.</title>
        <authorList>
            <person name="Itoh H."/>
            <person name="Xu Z."/>
            <person name="Mise K."/>
            <person name="Masuda Y."/>
            <person name="Ushijima N."/>
            <person name="Hayakawa C."/>
            <person name="Shiratori Y."/>
            <person name="Senoo K."/>
        </authorList>
    </citation>
    <scope>NUCLEOTIDE SEQUENCE [LARGE SCALE GENOMIC DNA]</scope>
    <source>
        <strain evidence="4">Red630</strain>
    </source>
</reference>
<sequence>MLKKIVAAAALAMMVTPAFAGPSWEERNAWRLQKSGNQSTGQTARPEAAPAQAAPSAPKPHEHGACSCAHK</sequence>
<feature type="compositionally biased region" description="Polar residues" evidence="1">
    <location>
        <begin position="34"/>
        <end position="43"/>
    </location>
</feature>
<keyword evidence="4" id="KW-1185">Reference proteome</keyword>
<evidence type="ECO:0000256" key="2">
    <source>
        <dbReference type="SAM" id="SignalP"/>
    </source>
</evidence>
<organism evidence="3 4">
    <name type="scientific">Anaeromyxobacter paludicola</name>
    <dbReference type="NCBI Taxonomy" id="2918171"/>
    <lineage>
        <taxon>Bacteria</taxon>
        <taxon>Pseudomonadati</taxon>
        <taxon>Myxococcota</taxon>
        <taxon>Myxococcia</taxon>
        <taxon>Myxococcales</taxon>
        <taxon>Cystobacterineae</taxon>
        <taxon>Anaeromyxobacteraceae</taxon>
        <taxon>Anaeromyxobacter</taxon>
    </lineage>
</organism>
<proteinExistence type="predicted"/>
<feature type="compositionally biased region" description="Low complexity" evidence="1">
    <location>
        <begin position="44"/>
        <end position="56"/>
    </location>
</feature>
<evidence type="ECO:0000313" key="3">
    <source>
        <dbReference type="EMBL" id="BDG10073.1"/>
    </source>
</evidence>